<evidence type="ECO:0000313" key="2">
    <source>
        <dbReference type="Proteomes" id="UP001163321"/>
    </source>
</evidence>
<accession>A0ACC0VT19</accession>
<dbReference type="EMBL" id="CM047586">
    <property type="protein sequence ID" value="KAI9909653.1"/>
    <property type="molecule type" value="Genomic_DNA"/>
</dbReference>
<evidence type="ECO:0000313" key="1">
    <source>
        <dbReference type="EMBL" id="KAI9909653.1"/>
    </source>
</evidence>
<gene>
    <name evidence="1" type="ORF">PsorP6_015126</name>
</gene>
<name>A0ACC0VT19_9STRA</name>
<sequence>MSSTCVTHAAALAIEDLGMERTRKGTEAARPSRGEAEEPVVLDHRMTMWSLQHLDYVLSVGEQEIVDELHRGTEDYGDYEDDGDFLSEAGRSSHVSSVAVMDDSYDMCETRTSDVQSRRKSLIMEGTYESDASDVEDCRKDAPDQLEEKSERWIAATSESRQQPPLAPTQEVGEERELDDAVPMAKSVYNYSDDEQEVAVAEEVEVVAAAPIRDALEMLACPNDAPTRLNRAQTSAPRSEKATYQHQLLQQMQDLLHVVESTYQVARANTEAALKERECDRVVHSVSPESASENSRGVRTFSQPFSFNFVGLRSIRARTVGIFK</sequence>
<dbReference type="Proteomes" id="UP001163321">
    <property type="component" value="Chromosome 7"/>
</dbReference>
<keyword evidence="2" id="KW-1185">Reference proteome</keyword>
<proteinExistence type="predicted"/>
<protein>
    <submittedName>
        <fullName evidence="1">Uncharacterized protein</fullName>
    </submittedName>
</protein>
<reference evidence="1 2" key="1">
    <citation type="journal article" date="2022" name="bioRxiv">
        <title>The genome of the oomycete Peronosclerospora sorghi, a cosmopolitan pathogen of maize and sorghum, is inflated with dispersed pseudogenes.</title>
        <authorList>
            <person name="Fletcher K."/>
            <person name="Martin F."/>
            <person name="Isakeit T."/>
            <person name="Cavanaugh K."/>
            <person name="Magill C."/>
            <person name="Michelmore R."/>
        </authorList>
    </citation>
    <scope>NUCLEOTIDE SEQUENCE [LARGE SCALE GENOMIC DNA]</scope>
    <source>
        <strain evidence="1">P6</strain>
    </source>
</reference>
<comment type="caution">
    <text evidence="1">The sequence shown here is derived from an EMBL/GenBank/DDBJ whole genome shotgun (WGS) entry which is preliminary data.</text>
</comment>
<organism evidence="1 2">
    <name type="scientific">Peronosclerospora sorghi</name>
    <dbReference type="NCBI Taxonomy" id="230839"/>
    <lineage>
        <taxon>Eukaryota</taxon>
        <taxon>Sar</taxon>
        <taxon>Stramenopiles</taxon>
        <taxon>Oomycota</taxon>
        <taxon>Peronosporomycetes</taxon>
        <taxon>Peronosporales</taxon>
        <taxon>Peronosporaceae</taxon>
        <taxon>Peronosclerospora</taxon>
    </lineage>
</organism>